<dbReference type="GO" id="GO:0050660">
    <property type="term" value="F:flavin adenine dinucleotide binding"/>
    <property type="evidence" value="ECO:0007669"/>
    <property type="project" value="InterPro"/>
</dbReference>
<dbReference type="InterPro" id="IPR046373">
    <property type="entry name" value="Acyl-CoA_Oxase/DH_mid-dom_sf"/>
</dbReference>
<evidence type="ECO:0000259" key="9">
    <source>
        <dbReference type="Pfam" id="PF02770"/>
    </source>
</evidence>
<dbReference type="InterPro" id="IPR009100">
    <property type="entry name" value="AcylCoA_DH/oxidase_NM_dom_sf"/>
</dbReference>
<comment type="similarity">
    <text evidence="2 6">Belongs to the acyl-CoA dehydrogenase family.</text>
</comment>
<dbReference type="SUPFAM" id="SSF56645">
    <property type="entry name" value="Acyl-CoA dehydrogenase NM domain-like"/>
    <property type="match status" value="1"/>
</dbReference>
<dbReference type="InterPro" id="IPR013786">
    <property type="entry name" value="AcylCoA_DH/ox_N"/>
</dbReference>
<evidence type="ECO:0000259" key="10">
    <source>
        <dbReference type="Pfam" id="PF02771"/>
    </source>
</evidence>
<evidence type="ECO:0000256" key="5">
    <source>
        <dbReference type="ARBA" id="ARBA00023002"/>
    </source>
</evidence>
<dbReference type="FunFam" id="1.20.140.10:FF:000004">
    <property type="entry name" value="Acyl-CoA dehydrogenase FadE25"/>
    <property type="match status" value="1"/>
</dbReference>
<feature type="domain" description="Acyl-CoA oxidase/dehydrogenase middle" evidence="9">
    <location>
        <begin position="171"/>
        <end position="265"/>
    </location>
</feature>
<feature type="region of interest" description="Disordered" evidence="7">
    <location>
        <begin position="1"/>
        <end position="57"/>
    </location>
</feature>
<dbReference type="FunFam" id="2.40.110.10:FF:000001">
    <property type="entry name" value="Acyl-CoA dehydrogenase, mitochondrial"/>
    <property type="match status" value="1"/>
</dbReference>
<sequence>MQVITVRDPTGRPAGGSITGGAASPRRTPPKRLTRGEESAAMTDHGPQPVERELPTEEARDLISLVRELIEREIKPRAAEEEAAGRFPRELFTLLSESGLLGLVHPEEFGGGDQPYEVYLQVLEELAAARLTVGLGVSVHTLACHALAGYGSKEQLAEHLPAMLGGGLLGAYCLSEPSSGSDAAGLTTRATRDGDTWTLEGTKAWITHGGIADFYAVLARTGPERTRGISAFLVPADAPGLSAAAPEHKMGMAGSPTSQIHLDGVRVPDARRIGEEGQGFAIALSALDAGRLGIAACAVGVAQAALDEALAYTAQRRQFGRPIADFQGLRFMLADMATQIEAGRALYLTAARLRDAGRPFSKQAAMAKLFCTDAAMRITTDAVQLLGGYGYTVDFPVERYMREAKVLQIVEGTNQIQRVVIARALAGPEVG</sequence>
<keyword evidence="4 6" id="KW-0274">FAD</keyword>
<dbReference type="SUPFAM" id="SSF47203">
    <property type="entry name" value="Acyl-CoA dehydrogenase C-terminal domain-like"/>
    <property type="match status" value="1"/>
</dbReference>
<dbReference type="HOGENOM" id="CLU_018204_0_2_11"/>
<dbReference type="Gene3D" id="2.40.110.10">
    <property type="entry name" value="Butyryl-CoA Dehydrogenase, subunit A, domain 2"/>
    <property type="match status" value="1"/>
</dbReference>
<reference evidence="11" key="1">
    <citation type="submission" date="2014-05" db="EMBL/GenBank/DDBJ databases">
        <authorList>
            <person name="Horn Fabian"/>
        </authorList>
    </citation>
    <scope>NUCLEOTIDE SEQUENCE</scope>
</reference>
<dbReference type="PROSITE" id="PS00072">
    <property type="entry name" value="ACYL_COA_DH_1"/>
    <property type="match status" value="1"/>
</dbReference>
<dbReference type="InterPro" id="IPR006089">
    <property type="entry name" value="Acyl-CoA_DH_CS"/>
</dbReference>
<dbReference type="PIRSF" id="PIRSF016578">
    <property type="entry name" value="HsaA"/>
    <property type="match status" value="1"/>
</dbReference>
<dbReference type="InterPro" id="IPR009075">
    <property type="entry name" value="AcylCo_DH/oxidase_C"/>
</dbReference>
<organism evidence="11">
    <name type="scientific">Streptomyces iranensis</name>
    <dbReference type="NCBI Taxonomy" id="576784"/>
    <lineage>
        <taxon>Bacteria</taxon>
        <taxon>Bacillati</taxon>
        <taxon>Actinomycetota</taxon>
        <taxon>Actinomycetes</taxon>
        <taxon>Kitasatosporales</taxon>
        <taxon>Streptomycetaceae</taxon>
        <taxon>Streptomyces</taxon>
        <taxon>Streptomyces violaceusniger group</taxon>
    </lineage>
</organism>
<dbReference type="PANTHER" id="PTHR43884">
    <property type="entry name" value="ACYL-COA DEHYDROGENASE"/>
    <property type="match status" value="1"/>
</dbReference>
<dbReference type="InterPro" id="IPR036250">
    <property type="entry name" value="AcylCo_DH-like_C"/>
</dbReference>
<dbReference type="Pfam" id="PF02771">
    <property type="entry name" value="Acyl-CoA_dh_N"/>
    <property type="match status" value="1"/>
</dbReference>
<dbReference type="Pfam" id="PF02770">
    <property type="entry name" value="Acyl-CoA_dh_M"/>
    <property type="match status" value="1"/>
</dbReference>
<evidence type="ECO:0000256" key="4">
    <source>
        <dbReference type="ARBA" id="ARBA00022827"/>
    </source>
</evidence>
<evidence type="ECO:0000259" key="8">
    <source>
        <dbReference type="Pfam" id="PF00441"/>
    </source>
</evidence>
<comment type="cofactor">
    <cofactor evidence="1 6">
        <name>FAD</name>
        <dbReference type="ChEBI" id="CHEBI:57692"/>
    </cofactor>
</comment>
<dbReference type="PROSITE" id="PS00073">
    <property type="entry name" value="ACYL_COA_DH_2"/>
    <property type="match status" value="1"/>
</dbReference>
<gene>
    <name evidence="11" type="ORF">SIRAN1967</name>
</gene>
<dbReference type="PANTHER" id="PTHR43884:SF12">
    <property type="entry name" value="ISOVALERYL-COA DEHYDROGENASE, MITOCHONDRIAL-RELATED"/>
    <property type="match status" value="1"/>
</dbReference>
<evidence type="ECO:0000256" key="2">
    <source>
        <dbReference type="ARBA" id="ARBA00009347"/>
    </source>
</evidence>
<dbReference type="Pfam" id="PF00441">
    <property type="entry name" value="Acyl-CoA_dh_1"/>
    <property type="match status" value="1"/>
</dbReference>
<feature type="domain" description="Acyl-CoA dehydrogenase/oxidase C-terminal" evidence="8">
    <location>
        <begin position="277"/>
        <end position="425"/>
    </location>
</feature>
<dbReference type="Gene3D" id="1.10.540.10">
    <property type="entry name" value="Acyl-CoA dehydrogenase/oxidase, N-terminal domain"/>
    <property type="match status" value="1"/>
</dbReference>
<dbReference type="AlphaFoldDB" id="A0A060ZNJ9"/>
<keyword evidence="3 6" id="KW-0285">Flavoprotein</keyword>
<proteinExistence type="inferred from homology"/>
<dbReference type="Gene3D" id="1.20.140.10">
    <property type="entry name" value="Butyryl-CoA Dehydrogenase, subunit A, domain 3"/>
    <property type="match status" value="1"/>
</dbReference>
<dbReference type="GO" id="GO:0003995">
    <property type="term" value="F:acyl-CoA dehydrogenase activity"/>
    <property type="evidence" value="ECO:0007669"/>
    <property type="project" value="InterPro"/>
</dbReference>
<feature type="domain" description="Acyl-CoA dehydrogenase/oxidase N-terminal" evidence="10">
    <location>
        <begin position="56"/>
        <end position="166"/>
    </location>
</feature>
<dbReference type="InterPro" id="IPR006091">
    <property type="entry name" value="Acyl-CoA_Oxase/DH_mid-dom"/>
</dbReference>
<protein>
    <submittedName>
        <fullName evidence="11">Acyl-CoA dehydrogenase domain-containingprotein</fullName>
    </submittedName>
</protein>
<name>A0A060ZNJ9_9ACTN</name>
<dbReference type="EMBL" id="LK022848">
    <property type="protein sequence ID" value="CDR04986.1"/>
    <property type="molecule type" value="Genomic_DNA"/>
</dbReference>
<evidence type="ECO:0000256" key="6">
    <source>
        <dbReference type="RuleBase" id="RU362125"/>
    </source>
</evidence>
<evidence type="ECO:0000256" key="3">
    <source>
        <dbReference type="ARBA" id="ARBA00022630"/>
    </source>
</evidence>
<dbReference type="InterPro" id="IPR037069">
    <property type="entry name" value="AcylCoA_DH/ox_N_sf"/>
</dbReference>
<accession>A0A060ZNJ9</accession>
<keyword evidence="5 6" id="KW-0560">Oxidoreductase</keyword>
<evidence type="ECO:0000313" key="11">
    <source>
        <dbReference type="EMBL" id="CDR04986.1"/>
    </source>
</evidence>
<evidence type="ECO:0000256" key="7">
    <source>
        <dbReference type="SAM" id="MobiDB-lite"/>
    </source>
</evidence>
<evidence type="ECO:0000256" key="1">
    <source>
        <dbReference type="ARBA" id="ARBA00001974"/>
    </source>
</evidence>